<reference evidence="3 4" key="2">
    <citation type="submission" date="2018-06" db="EMBL/GenBank/DDBJ databases">
        <title>Metagenomic assembly of (sub)arctic Cyanobacteria and their associated microbiome from non-axenic cultures.</title>
        <authorList>
            <person name="Baurain D."/>
        </authorList>
    </citation>
    <scope>NUCLEOTIDE SEQUENCE [LARGE SCALE GENOMIC DNA]</scope>
    <source>
        <strain evidence="3">ULC129bin1</strain>
    </source>
</reference>
<dbReference type="Pfam" id="PF08239">
    <property type="entry name" value="SH3_3"/>
    <property type="match status" value="1"/>
</dbReference>
<comment type="caution">
    <text evidence="3">The sequence shown here is derived from an EMBL/GenBank/DDBJ whole genome shotgun (WGS) entry which is preliminary data.</text>
</comment>
<dbReference type="Proteomes" id="UP000249354">
    <property type="component" value="Unassembled WGS sequence"/>
</dbReference>
<dbReference type="SMART" id="SM00287">
    <property type="entry name" value="SH3b"/>
    <property type="match status" value="1"/>
</dbReference>
<evidence type="ECO:0000256" key="1">
    <source>
        <dbReference type="SAM" id="SignalP"/>
    </source>
</evidence>
<accession>A0A2W4UAT1</accession>
<dbReference type="InterPro" id="IPR003646">
    <property type="entry name" value="SH3-like_bac-type"/>
</dbReference>
<gene>
    <name evidence="3" type="ORF">DCF25_12775</name>
</gene>
<feature type="domain" description="SH3b" evidence="2">
    <location>
        <begin position="36"/>
        <end position="105"/>
    </location>
</feature>
<evidence type="ECO:0000313" key="3">
    <source>
        <dbReference type="EMBL" id="PZO16170.1"/>
    </source>
</evidence>
<reference evidence="4" key="1">
    <citation type="submission" date="2018-04" db="EMBL/GenBank/DDBJ databases">
        <authorList>
            <person name="Cornet L."/>
        </authorList>
    </citation>
    <scope>NUCLEOTIDE SEQUENCE [LARGE SCALE GENOMIC DNA]</scope>
</reference>
<evidence type="ECO:0000259" key="2">
    <source>
        <dbReference type="SMART" id="SM00287"/>
    </source>
</evidence>
<dbReference type="Gene3D" id="2.30.30.40">
    <property type="entry name" value="SH3 Domains"/>
    <property type="match status" value="1"/>
</dbReference>
<keyword evidence="1" id="KW-0732">Signal</keyword>
<dbReference type="AlphaFoldDB" id="A0A2W4UAT1"/>
<feature type="signal peptide" evidence="1">
    <location>
        <begin position="1"/>
        <end position="28"/>
    </location>
</feature>
<proteinExistence type="predicted"/>
<feature type="chain" id="PRO_5015954096" description="SH3b domain-containing protein" evidence="1">
    <location>
        <begin position="29"/>
        <end position="237"/>
    </location>
</feature>
<name>A0A2W4UAT1_9CYAN</name>
<organism evidence="3 4">
    <name type="scientific">Leptolyngbya foveolarum</name>
    <dbReference type="NCBI Taxonomy" id="47253"/>
    <lineage>
        <taxon>Bacteria</taxon>
        <taxon>Bacillati</taxon>
        <taxon>Cyanobacteriota</taxon>
        <taxon>Cyanophyceae</taxon>
        <taxon>Leptolyngbyales</taxon>
        <taxon>Leptolyngbyaceae</taxon>
        <taxon>Leptolyngbya group</taxon>
        <taxon>Leptolyngbya</taxon>
    </lineage>
</organism>
<dbReference type="EMBL" id="QBMC01000083">
    <property type="protein sequence ID" value="PZO16170.1"/>
    <property type="molecule type" value="Genomic_DNA"/>
</dbReference>
<protein>
    <recommendedName>
        <fullName evidence="2">SH3b domain-containing protein</fullName>
    </recommendedName>
</protein>
<sequence length="237" mass="25020">MKRLITSLLTIASLTATLSIGLTQRASAIPQRGWVSTTVEGGVANLRSGPSTGTQTQATAANGSPFSIVREQKDSAGYIWYQVNLTSSVTPASDVWLRSDLVSLVAPIAAQPQISCDSAIAQTESKIRSVYNTQISARTLNDHGYTGNAPSGRPDSFRFVLANEGAKSVLASPVLMNQLSAQLIESCPTVGLVAFSTASDLTNNAAYGYMPGRIVRPFDCKTSNVSVGPAWGEKVCF</sequence>
<evidence type="ECO:0000313" key="4">
    <source>
        <dbReference type="Proteomes" id="UP000249354"/>
    </source>
</evidence>